<evidence type="ECO:0000256" key="4">
    <source>
        <dbReference type="ARBA" id="ARBA00022490"/>
    </source>
</evidence>
<reference evidence="10 11" key="1">
    <citation type="journal article" date="2018" name="New Phytol.">
        <title>Phylogenomics of Endogonaceae and evolution of mycorrhizas within Mucoromycota.</title>
        <authorList>
            <person name="Chang Y."/>
            <person name="Desiro A."/>
            <person name="Na H."/>
            <person name="Sandor L."/>
            <person name="Lipzen A."/>
            <person name="Clum A."/>
            <person name="Barry K."/>
            <person name="Grigoriev I.V."/>
            <person name="Martin F.M."/>
            <person name="Stajich J.E."/>
            <person name="Smith M.E."/>
            <person name="Bonito G."/>
            <person name="Spatafora J.W."/>
        </authorList>
    </citation>
    <scope>NUCLEOTIDE SEQUENCE [LARGE SCALE GENOMIC DNA]</scope>
    <source>
        <strain evidence="10 11">GMNB39</strain>
    </source>
</reference>
<protein>
    <recommendedName>
        <fullName evidence="7">Ribosomal RNA-processing protein 41</fullName>
    </recommendedName>
</protein>
<dbReference type="Pfam" id="PF01138">
    <property type="entry name" value="RNase_PH"/>
    <property type="match status" value="1"/>
</dbReference>
<proteinExistence type="inferred from homology"/>
<organism evidence="10 11">
    <name type="scientific">Jimgerdemannia flammicorona</name>
    <dbReference type="NCBI Taxonomy" id="994334"/>
    <lineage>
        <taxon>Eukaryota</taxon>
        <taxon>Fungi</taxon>
        <taxon>Fungi incertae sedis</taxon>
        <taxon>Mucoromycota</taxon>
        <taxon>Mucoromycotina</taxon>
        <taxon>Endogonomycetes</taxon>
        <taxon>Endogonales</taxon>
        <taxon>Endogonaceae</taxon>
        <taxon>Jimgerdemannia</taxon>
    </lineage>
</organism>
<evidence type="ECO:0000313" key="11">
    <source>
        <dbReference type="Proteomes" id="UP000268093"/>
    </source>
</evidence>
<gene>
    <name evidence="10" type="ORF">BC936DRAFT_145609</name>
</gene>
<evidence type="ECO:0000256" key="2">
    <source>
        <dbReference type="ARBA" id="ARBA00004604"/>
    </source>
</evidence>
<dbReference type="SUPFAM" id="SSF55666">
    <property type="entry name" value="Ribonuclease PH domain 2-like"/>
    <property type="match status" value="1"/>
</dbReference>
<dbReference type="Pfam" id="PF03725">
    <property type="entry name" value="RNase_PH_C"/>
    <property type="match status" value="1"/>
</dbReference>
<dbReference type="Proteomes" id="UP000268093">
    <property type="component" value="Unassembled WGS sequence"/>
</dbReference>
<dbReference type="AlphaFoldDB" id="A0A433DNB0"/>
<dbReference type="Gene3D" id="3.30.230.70">
    <property type="entry name" value="GHMP Kinase, N-terminal domain"/>
    <property type="match status" value="1"/>
</dbReference>
<dbReference type="GO" id="GO:0071028">
    <property type="term" value="P:nuclear mRNA surveillance"/>
    <property type="evidence" value="ECO:0007669"/>
    <property type="project" value="TreeGrafter"/>
</dbReference>
<evidence type="ECO:0000256" key="6">
    <source>
        <dbReference type="ARBA" id="ARBA00063066"/>
    </source>
</evidence>
<dbReference type="GO" id="GO:0003723">
    <property type="term" value="F:RNA binding"/>
    <property type="evidence" value="ECO:0007669"/>
    <property type="project" value="TreeGrafter"/>
</dbReference>
<dbReference type="EMBL" id="RBNI01000044">
    <property type="protein sequence ID" value="RUP52368.1"/>
    <property type="molecule type" value="Genomic_DNA"/>
</dbReference>
<evidence type="ECO:0000256" key="5">
    <source>
        <dbReference type="ARBA" id="ARBA00022835"/>
    </source>
</evidence>
<dbReference type="InterPro" id="IPR050080">
    <property type="entry name" value="RNase_PH"/>
</dbReference>
<feature type="domain" description="Exoribonuclease phosphorolytic" evidence="9">
    <location>
        <begin position="88"/>
        <end position="152"/>
    </location>
</feature>
<dbReference type="InterPro" id="IPR036345">
    <property type="entry name" value="ExoRNase_PH_dom2_sf"/>
</dbReference>
<sequence>MNMLHDRAIINVEFNMAPFSTAERKKRRSLELSSSIKQTFEPVIKTTLYPRSQIDIYLQILQHDGGDLQACINAATLALIDAGLPMIDYVCACTAGSIDKEPIVDLNHVEESSDSPELTVAILPKTGKVNLLQMESRLHVDNFESVANLASEGCENIYQILDQVIRDRTKGLLKQMKQ</sequence>
<dbReference type="InterPro" id="IPR015847">
    <property type="entry name" value="ExoRNase_PH_dom2"/>
</dbReference>
<dbReference type="InterPro" id="IPR020568">
    <property type="entry name" value="Ribosomal_Su5_D2-typ_SF"/>
</dbReference>
<keyword evidence="5" id="KW-0271">Exosome</keyword>
<dbReference type="OrthoDB" id="437922at2759"/>
<evidence type="ECO:0000259" key="9">
    <source>
        <dbReference type="Pfam" id="PF03725"/>
    </source>
</evidence>
<dbReference type="PANTHER" id="PTHR11953:SF0">
    <property type="entry name" value="EXOSOME COMPLEX COMPONENT RRP41"/>
    <property type="match status" value="1"/>
</dbReference>
<dbReference type="InterPro" id="IPR027408">
    <property type="entry name" value="PNPase/RNase_PH_dom_sf"/>
</dbReference>
<keyword evidence="4" id="KW-0963">Cytoplasm</keyword>
<evidence type="ECO:0000313" key="10">
    <source>
        <dbReference type="EMBL" id="RUP52368.1"/>
    </source>
</evidence>
<dbReference type="GO" id="GO:0034475">
    <property type="term" value="P:U4 snRNA 3'-end processing"/>
    <property type="evidence" value="ECO:0007669"/>
    <property type="project" value="TreeGrafter"/>
</dbReference>
<evidence type="ECO:0000256" key="7">
    <source>
        <dbReference type="ARBA" id="ARBA00077929"/>
    </source>
</evidence>
<dbReference type="InterPro" id="IPR001247">
    <property type="entry name" value="ExoRNase_PH_dom1"/>
</dbReference>
<evidence type="ECO:0000259" key="8">
    <source>
        <dbReference type="Pfam" id="PF01138"/>
    </source>
</evidence>
<accession>A0A433DNB0</accession>
<name>A0A433DNB0_9FUNG</name>
<dbReference type="PANTHER" id="PTHR11953">
    <property type="entry name" value="EXOSOME COMPLEX COMPONENT"/>
    <property type="match status" value="1"/>
</dbReference>
<evidence type="ECO:0000256" key="1">
    <source>
        <dbReference type="ARBA" id="ARBA00004496"/>
    </source>
</evidence>
<dbReference type="GO" id="GO:0000177">
    <property type="term" value="C:cytoplasmic exosome (RNase complex)"/>
    <property type="evidence" value="ECO:0007669"/>
    <property type="project" value="TreeGrafter"/>
</dbReference>
<evidence type="ECO:0000256" key="3">
    <source>
        <dbReference type="ARBA" id="ARBA00006678"/>
    </source>
</evidence>
<dbReference type="GO" id="GO:0071051">
    <property type="term" value="P:poly(A)-dependent snoRNA 3'-end processing"/>
    <property type="evidence" value="ECO:0007669"/>
    <property type="project" value="TreeGrafter"/>
</dbReference>
<comment type="caution">
    <text evidence="10">The sequence shown here is derived from an EMBL/GenBank/DDBJ whole genome shotgun (WGS) entry which is preliminary data.</text>
</comment>
<dbReference type="GO" id="GO:0000176">
    <property type="term" value="C:nuclear exosome (RNase complex)"/>
    <property type="evidence" value="ECO:0007669"/>
    <property type="project" value="UniProtKB-ARBA"/>
</dbReference>
<keyword evidence="11" id="KW-1185">Reference proteome</keyword>
<feature type="domain" description="Exoribonuclease phosphorolytic" evidence="8">
    <location>
        <begin position="8"/>
        <end position="85"/>
    </location>
</feature>
<dbReference type="GO" id="GO:0016075">
    <property type="term" value="P:rRNA catabolic process"/>
    <property type="evidence" value="ECO:0007669"/>
    <property type="project" value="TreeGrafter"/>
</dbReference>
<dbReference type="SUPFAM" id="SSF54211">
    <property type="entry name" value="Ribosomal protein S5 domain 2-like"/>
    <property type="match status" value="1"/>
</dbReference>
<comment type="subcellular location">
    <subcellularLocation>
        <location evidence="1">Cytoplasm</location>
    </subcellularLocation>
    <subcellularLocation>
        <location evidence="2">Nucleus</location>
        <location evidence="2">Nucleolus</location>
    </subcellularLocation>
</comment>
<dbReference type="FunFam" id="3.30.230.70:FF:000004">
    <property type="entry name" value="Exosome complex component Rrp41"/>
    <property type="match status" value="1"/>
</dbReference>
<comment type="subunit">
    <text evidence="6">Component of the RNA exosome complex. Specifically part of the catalytically inactive RNA exosome core complex (Exo-9) which may associate with the catalytic subunits RRP6 and DIS3 in cytoplasmic- and nuclear-specific RNA exosome complex forms. Exo-9 is formed by a hexameric base ring of RNase PH domain-containing subunits and a cap ring consisting of CSL4, RRP4 and RRP40.</text>
</comment>
<comment type="similarity">
    <text evidence="3">Belongs to the RNase PH family.</text>
</comment>
<dbReference type="GO" id="GO:0005730">
    <property type="term" value="C:nucleolus"/>
    <property type="evidence" value="ECO:0007669"/>
    <property type="project" value="UniProtKB-SubCell"/>
</dbReference>
<dbReference type="CDD" id="cd11370">
    <property type="entry name" value="RNase_PH_RRP41"/>
    <property type="match status" value="1"/>
</dbReference>